<dbReference type="EMBL" id="MASR01000001">
    <property type="protein sequence ID" value="OFE13097.1"/>
    <property type="molecule type" value="Genomic_DNA"/>
</dbReference>
<evidence type="ECO:0000256" key="6">
    <source>
        <dbReference type="ARBA" id="ARBA00022777"/>
    </source>
</evidence>
<evidence type="ECO:0000256" key="1">
    <source>
        <dbReference type="ARBA" id="ARBA00000085"/>
    </source>
</evidence>
<dbReference type="SUPFAM" id="SSF55785">
    <property type="entry name" value="PYP-like sensor domain (PAS domain)"/>
    <property type="match status" value="1"/>
</dbReference>
<evidence type="ECO:0000259" key="9">
    <source>
        <dbReference type="PROSITE" id="PS50113"/>
    </source>
</evidence>
<dbReference type="Pfam" id="PF08448">
    <property type="entry name" value="PAS_4"/>
    <property type="match status" value="1"/>
</dbReference>
<sequence>MLQVLEVFRDHKQEHFFPVLDSDMQPMGLVCERSLKGYVYSRYGMALLANQGQPKLLEHFLTNCPVAELDAITEHVLMKVHIQPDAEGVIITWKGSYVGFLRARALVELAHEQQLAVVNEHTARLDARNREIQSVLQNMRQGICIIQSDLTLNQDYSSHLTSILALDDLAGKPVMDLLFTRSTLGADQRQQVAAALMAVLEQDVLLYDCNAHHLPAEITLDFDGERKLLELHWRPLVDDDDCVERLMLVVRDITQIRALQLKADEQQREMRLLEEILAVTPSRFVDFIQQSCDCVAALLLQVSSWVYANHEGEWQTAYRDLHTIKGNARTLGLLSVTDSLHASEQAVLERNAPLLHTELKVVMQALECYRRVHRERLSGYLEAEKATGTQIEASLLAQLEALALEQKNTALTNLLSQVGVPSLRDWLLELSGDLPRLARELDKPAPVVSLSGPLAQIRLDASCLPALAGALTHIMRNSMDHGIEPAEQRVSLGKPEAGQLQWHGAILGDEFVLQVGDDGRGLNLKRLADKARQAGIATAKSTTGELAELIFHAGISTAEQVSMTSGRGVGMDAVRASLEALGGGVSIELLSEQPDAENCAPFRLHLHLPQALVLEST</sequence>
<dbReference type="Pfam" id="PF01627">
    <property type="entry name" value="Hpt"/>
    <property type="match status" value="1"/>
</dbReference>
<evidence type="ECO:0000313" key="10">
    <source>
        <dbReference type="EMBL" id="OFE13097.1"/>
    </source>
</evidence>
<dbReference type="PANTHER" id="PTHR43395:SF10">
    <property type="entry name" value="CHEMOTAXIS PROTEIN CHEA"/>
    <property type="match status" value="1"/>
</dbReference>
<evidence type="ECO:0000256" key="8">
    <source>
        <dbReference type="ARBA" id="ARBA00035100"/>
    </source>
</evidence>
<dbReference type="InterPro" id="IPR051315">
    <property type="entry name" value="Bact_Chemotaxis_CheA"/>
</dbReference>
<organism evidence="10 11">
    <name type="scientific">Pseudohongiella acticola</name>
    <dbReference type="NCBI Taxonomy" id="1524254"/>
    <lineage>
        <taxon>Bacteria</taxon>
        <taxon>Pseudomonadati</taxon>
        <taxon>Pseudomonadota</taxon>
        <taxon>Gammaproteobacteria</taxon>
        <taxon>Pseudomonadales</taxon>
        <taxon>Pseudohongiellaceae</taxon>
        <taxon>Pseudohongiella</taxon>
    </lineage>
</organism>
<evidence type="ECO:0000256" key="3">
    <source>
        <dbReference type="ARBA" id="ARBA00021495"/>
    </source>
</evidence>
<evidence type="ECO:0000313" key="11">
    <source>
        <dbReference type="Proteomes" id="UP000175669"/>
    </source>
</evidence>
<dbReference type="InterPro" id="IPR036641">
    <property type="entry name" value="HPT_dom_sf"/>
</dbReference>
<accession>A0A1E8CLF9</accession>
<comment type="catalytic activity">
    <reaction evidence="1">
        <text>ATP + protein L-histidine = ADP + protein N-phospho-L-histidine.</text>
        <dbReference type="EC" id="2.7.13.3"/>
    </reaction>
</comment>
<dbReference type="InterPro" id="IPR036890">
    <property type="entry name" value="HATPase_C_sf"/>
</dbReference>
<protein>
    <recommendedName>
        <fullName evidence="3">Chemotaxis protein CheA</fullName>
        <ecNumber evidence="2">2.7.13.3</ecNumber>
    </recommendedName>
</protein>
<dbReference type="EC" id="2.7.13.3" evidence="2"/>
<reference evidence="11" key="1">
    <citation type="submission" date="2016-07" db="EMBL/GenBank/DDBJ databases">
        <authorList>
            <person name="Florea S."/>
            <person name="Webb J.S."/>
            <person name="Jaromczyk J."/>
            <person name="Schardl C.L."/>
        </authorList>
    </citation>
    <scope>NUCLEOTIDE SEQUENCE [LARGE SCALE GENOMIC DNA]</scope>
    <source>
        <strain evidence="11">KCTC 42131</strain>
    </source>
</reference>
<evidence type="ECO:0000256" key="4">
    <source>
        <dbReference type="ARBA" id="ARBA00022553"/>
    </source>
</evidence>
<dbReference type="Pfam" id="PF02518">
    <property type="entry name" value="HATPase_c"/>
    <property type="match status" value="1"/>
</dbReference>
<name>A0A1E8CLF9_9GAMM</name>
<dbReference type="Gene3D" id="3.30.450.20">
    <property type="entry name" value="PAS domain"/>
    <property type="match status" value="1"/>
</dbReference>
<dbReference type="PROSITE" id="PS50113">
    <property type="entry name" value="PAC"/>
    <property type="match status" value="1"/>
</dbReference>
<comment type="caution">
    <text evidence="10">The sequence shown here is derived from an EMBL/GenBank/DDBJ whole genome shotgun (WGS) entry which is preliminary data.</text>
</comment>
<dbReference type="GO" id="GO:0000160">
    <property type="term" value="P:phosphorelay signal transduction system"/>
    <property type="evidence" value="ECO:0007669"/>
    <property type="project" value="UniProtKB-KW"/>
</dbReference>
<keyword evidence="5" id="KW-0808">Transferase</keyword>
<dbReference type="InterPro" id="IPR008207">
    <property type="entry name" value="Sig_transdc_His_kin_Hpt_dom"/>
</dbReference>
<keyword evidence="7" id="KW-0902">Two-component regulatory system</keyword>
<dbReference type="Proteomes" id="UP000175669">
    <property type="component" value="Unassembled WGS sequence"/>
</dbReference>
<keyword evidence="6" id="KW-0418">Kinase</keyword>
<keyword evidence="4" id="KW-0597">Phosphoprotein</keyword>
<proteinExistence type="predicted"/>
<dbReference type="SUPFAM" id="SSF47226">
    <property type="entry name" value="Histidine-containing phosphotransfer domain, HPT domain"/>
    <property type="match status" value="1"/>
</dbReference>
<comment type="function">
    <text evidence="8">Involved in the transmission of sensory signals from the chemoreceptors to the flagellar motors. CheA is autophosphorylated; it can transfer its phosphate group to either CheB or CheY.</text>
</comment>
<evidence type="ECO:0000256" key="2">
    <source>
        <dbReference type="ARBA" id="ARBA00012438"/>
    </source>
</evidence>
<dbReference type="InterPro" id="IPR035965">
    <property type="entry name" value="PAS-like_dom_sf"/>
</dbReference>
<dbReference type="InterPro" id="IPR013656">
    <property type="entry name" value="PAS_4"/>
</dbReference>
<dbReference type="SMART" id="SM00387">
    <property type="entry name" value="HATPase_c"/>
    <property type="match status" value="1"/>
</dbReference>
<evidence type="ECO:0000256" key="7">
    <source>
        <dbReference type="ARBA" id="ARBA00023012"/>
    </source>
</evidence>
<feature type="domain" description="PAC" evidence="9">
    <location>
        <begin position="212"/>
        <end position="265"/>
    </location>
</feature>
<dbReference type="SUPFAM" id="SSF55874">
    <property type="entry name" value="ATPase domain of HSP90 chaperone/DNA topoisomerase II/histidine kinase"/>
    <property type="match status" value="1"/>
</dbReference>
<dbReference type="InterPro" id="IPR000700">
    <property type="entry name" value="PAS-assoc_C"/>
</dbReference>
<dbReference type="Gene3D" id="3.30.565.10">
    <property type="entry name" value="Histidine kinase-like ATPase, C-terminal domain"/>
    <property type="match status" value="1"/>
</dbReference>
<keyword evidence="11" id="KW-1185">Reference proteome</keyword>
<evidence type="ECO:0000256" key="5">
    <source>
        <dbReference type="ARBA" id="ARBA00022679"/>
    </source>
</evidence>
<dbReference type="InterPro" id="IPR003594">
    <property type="entry name" value="HATPase_dom"/>
</dbReference>
<dbReference type="GO" id="GO:0004673">
    <property type="term" value="F:protein histidine kinase activity"/>
    <property type="evidence" value="ECO:0007669"/>
    <property type="project" value="UniProtKB-EC"/>
</dbReference>
<dbReference type="PANTHER" id="PTHR43395">
    <property type="entry name" value="SENSOR HISTIDINE KINASE CHEA"/>
    <property type="match status" value="1"/>
</dbReference>
<dbReference type="Gene3D" id="1.20.120.160">
    <property type="entry name" value="HPT domain"/>
    <property type="match status" value="1"/>
</dbReference>
<dbReference type="FunFam" id="3.30.565.10:FF:000016">
    <property type="entry name" value="Chemotaxis protein CheA, putative"/>
    <property type="match status" value="1"/>
</dbReference>
<dbReference type="AlphaFoldDB" id="A0A1E8CLF9"/>
<gene>
    <name evidence="10" type="ORF">PHACT_08065</name>
</gene>
<dbReference type="STRING" id="1524254.PHACT_08065"/>